<dbReference type="CDD" id="cd00175">
    <property type="entry name" value="SNc"/>
    <property type="match status" value="3"/>
</dbReference>
<dbReference type="InterPro" id="IPR002999">
    <property type="entry name" value="Tudor"/>
</dbReference>
<feature type="domain" description="Tudor" evidence="7">
    <location>
        <begin position="732"/>
        <end position="790"/>
    </location>
</feature>
<feature type="domain" description="TNase-like" evidence="8">
    <location>
        <begin position="198"/>
        <end position="331"/>
    </location>
</feature>
<dbReference type="Gene3D" id="2.30.30.140">
    <property type="match status" value="1"/>
</dbReference>
<dbReference type="InterPro" id="IPR016071">
    <property type="entry name" value="Staphylococal_nuclease_OB-fold"/>
</dbReference>
<evidence type="ECO:0000256" key="1">
    <source>
        <dbReference type="ARBA" id="ARBA00004496"/>
    </source>
</evidence>
<dbReference type="PANTHER" id="PTHR12302:SF2">
    <property type="entry name" value="STAPHYLOCOCCAL NUCLEASE DOMAIN-CONTAINING PROTEIN 1"/>
    <property type="match status" value="1"/>
</dbReference>
<organism evidence="9 10">
    <name type="scientific">Coptotermes formosanus</name>
    <name type="common">Formosan subterranean termite</name>
    <dbReference type="NCBI Taxonomy" id="36987"/>
    <lineage>
        <taxon>Eukaryota</taxon>
        <taxon>Metazoa</taxon>
        <taxon>Ecdysozoa</taxon>
        <taxon>Arthropoda</taxon>
        <taxon>Hexapoda</taxon>
        <taxon>Insecta</taxon>
        <taxon>Pterygota</taxon>
        <taxon>Neoptera</taxon>
        <taxon>Polyneoptera</taxon>
        <taxon>Dictyoptera</taxon>
        <taxon>Blattodea</taxon>
        <taxon>Blattoidea</taxon>
        <taxon>Termitoidae</taxon>
        <taxon>Rhinotermitidae</taxon>
        <taxon>Coptotermes</taxon>
    </lineage>
</organism>
<protein>
    <recommendedName>
        <fullName evidence="2">Staphylococcal nuclease domain-containing protein 1</fullName>
    </recommendedName>
</protein>
<dbReference type="InterPro" id="IPR016685">
    <property type="entry name" value="Silence_cplx_Nase-comp_TudorSN"/>
</dbReference>
<dbReference type="InterPro" id="IPR047386">
    <property type="entry name" value="Tudor_TDRD11"/>
</dbReference>
<dbReference type="GO" id="GO:0004518">
    <property type="term" value="F:nuclease activity"/>
    <property type="evidence" value="ECO:0007669"/>
    <property type="project" value="TreeGrafter"/>
</dbReference>
<evidence type="ECO:0000256" key="5">
    <source>
        <dbReference type="PIRNR" id="PIRNR017179"/>
    </source>
</evidence>
<reference evidence="10" key="1">
    <citation type="submission" date="2020-01" db="EMBL/GenBank/DDBJ databases">
        <title>Draft genome sequence of the Termite Coptotermes fromosanus.</title>
        <authorList>
            <person name="Itakura S."/>
            <person name="Yosikawa Y."/>
            <person name="Umezawa K."/>
        </authorList>
    </citation>
    <scope>NUCLEOTIDE SEQUENCE [LARGE SCALE GENOMIC DNA]</scope>
</reference>
<keyword evidence="3 5" id="KW-0963">Cytoplasm</keyword>
<sequence length="1049" mass="117730">MSPDIDFFPELNCCGQRFQSCGCDLAYQVLSGDSVIIRGQPKGGPPPEKTLFLSNIVAPKLGRRAVNNDCFVSVEETKDEPYAWEAREYLRKKLVGEEVWFTFEKSANTTREYGCIYLGKDVATGEKVTESLVSEGLVSVRREGVRQGPELQRLIELEDAAKAAGKGKWAATGNQEHVRDIKWTIDSPHNFMQKCGKEPIKAVIEHVRDGSTVRAFLLPDFYHITLMLSGIRCPGFKVDSEGKPEPYAEEAKYFVESRLLQRDVEIILESVSNNNFVGTVVHPRGNIAEALLKEGFARCVDWSMASMKSGSVTLRKAEKAAKEARIRIWKDYQATGPQKEYAATVVEVVNGDALMVKTADGVVKKVFLASIRPPREQSKSTEEKPNEAPPPRPKGFRPLYDIPWMFEAREFLRKKLIGKKVNVVVDYIQTARDNFPEKVCCTVTIGGVNVAEAMVSKGFATVVRYRQDDDQRSSHYDDLLAAEMKATKSGAGVHAKKDIPNHRVADVSGDLAKAKQFLPFLQRASRTEAVVEFVASGSRLRLYITKETCLVTFLLGGINCPRGSRPGVGGVGLLDGEPFGDKALQFTKDKCLQREVEIQVESMDKAGNFIGWLWIDGHNLSVALVEAGLATVHFTAERSEHYKVLRAAEENAKAARLRVWEDYIEENEEEKKIEEDQSIERKIDYQKVLVIEVTPELHFYAQLVEQGPKLVQLMAKIQQEFIANPPLSGAFTPKRGELCAAQFTDDRQWYRARVEKVSGSNISVFYIDYGNRAIVDSSHCAALPSSFAADKPYAHEYAMACVQLPKDEEYKEEAIQALKADLENRPFNLNVEYRQGSISYVTLVDTTNNDEDVAKTLIGDGLLMFENRREKKLQKLVIRMLMNFTLMSLHTTTENCRLTSLHTTKRVAHLPAYTSQLRVAHVPAYTPQLRVAHLSAYAPQLGVTHLPVWQKAMLSTFPGGVTKYEVGPSVQVPELFSYSLMCANSVHSIYSGVLMFIKFFSCLNNFSCIPVKVGWVQSWLYCHQAKYPTTELLLNQLINTVTENPWNVF</sequence>
<dbReference type="OrthoDB" id="10023235at2759"/>
<keyword evidence="10" id="KW-1185">Reference proteome</keyword>
<evidence type="ECO:0000256" key="4">
    <source>
        <dbReference type="ARBA" id="ARBA00022737"/>
    </source>
</evidence>
<dbReference type="FunFam" id="2.40.50.90:FF:000003">
    <property type="entry name" value="Staphylococcal nuclease domain-containing protein"/>
    <property type="match status" value="1"/>
</dbReference>
<dbReference type="Gene3D" id="2.40.50.90">
    <property type="match status" value="5"/>
</dbReference>
<evidence type="ECO:0000313" key="9">
    <source>
        <dbReference type="EMBL" id="GFG33941.1"/>
    </source>
</evidence>
<dbReference type="FunFam" id="2.40.50.90:FF:000002">
    <property type="entry name" value="Staphylococcal nuclease domain-containing protein"/>
    <property type="match status" value="1"/>
</dbReference>
<feature type="domain" description="TNase-like" evidence="8">
    <location>
        <begin position="339"/>
        <end position="496"/>
    </location>
</feature>
<dbReference type="GO" id="GO:0031332">
    <property type="term" value="C:RNAi effector complex"/>
    <property type="evidence" value="ECO:0007669"/>
    <property type="project" value="InterPro"/>
</dbReference>
<dbReference type="Pfam" id="PF00565">
    <property type="entry name" value="SNase"/>
    <property type="match status" value="4"/>
</dbReference>
<dbReference type="FunFam" id="2.30.30.140:FF:000018">
    <property type="entry name" value="Serine/threonine-protein kinase 31"/>
    <property type="match status" value="1"/>
</dbReference>
<dbReference type="FunFam" id="2.40.50.90:FF:000001">
    <property type="entry name" value="Staphylococcal nuclease domain-containing protein"/>
    <property type="match status" value="1"/>
</dbReference>
<dbReference type="CDD" id="cd20433">
    <property type="entry name" value="Tudor_TDRD11"/>
    <property type="match status" value="1"/>
</dbReference>
<dbReference type="EMBL" id="BLKM01000461">
    <property type="protein sequence ID" value="GFG33941.1"/>
    <property type="molecule type" value="Genomic_DNA"/>
</dbReference>
<dbReference type="GO" id="GO:0005829">
    <property type="term" value="C:cytosol"/>
    <property type="evidence" value="ECO:0007669"/>
    <property type="project" value="UniProtKB-UniRule"/>
</dbReference>
<feature type="domain" description="TNase-like" evidence="8">
    <location>
        <begin position="525"/>
        <end position="662"/>
    </location>
</feature>
<comment type="caution">
    <text evidence="9">The sequence shown here is derived from an EMBL/GenBank/DDBJ whole genome shotgun (WGS) entry which is preliminary data.</text>
</comment>
<dbReference type="AlphaFoldDB" id="A0A6L2PMX1"/>
<dbReference type="InterPro" id="IPR035437">
    <property type="entry name" value="SNase_OB-fold_sf"/>
</dbReference>
<dbReference type="Proteomes" id="UP000502823">
    <property type="component" value="Unassembled WGS sequence"/>
</dbReference>
<dbReference type="PROSITE" id="PS50830">
    <property type="entry name" value="TNASE_3"/>
    <property type="match status" value="4"/>
</dbReference>
<gene>
    <name evidence="9" type="ORF">Cfor_00370</name>
</gene>
<proteinExistence type="predicted"/>
<dbReference type="SUPFAM" id="SSF63748">
    <property type="entry name" value="Tudor/PWWP/MBT"/>
    <property type="match status" value="1"/>
</dbReference>
<feature type="region of interest" description="Disordered" evidence="6">
    <location>
        <begin position="374"/>
        <end position="394"/>
    </location>
</feature>
<feature type="domain" description="TNase-like" evidence="8">
    <location>
        <begin position="28"/>
        <end position="171"/>
    </location>
</feature>
<keyword evidence="4" id="KW-0677">Repeat</keyword>
<name>A0A6L2PMX1_COPFO</name>
<evidence type="ECO:0000256" key="3">
    <source>
        <dbReference type="ARBA" id="ARBA00022490"/>
    </source>
</evidence>
<dbReference type="GO" id="GO:0031047">
    <property type="term" value="P:regulatory ncRNA-mediated gene silencing"/>
    <property type="evidence" value="ECO:0007669"/>
    <property type="project" value="UniProtKB-UniRule"/>
</dbReference>
<dbReference type="FunFam" id="2.40.50.90:FF:000004">
    <property type="entry name" value="Staphylococcal nuclease domain-containing protein"/>
    <property type="match status" value="1"/>
</dbReference>
<dbReference type="GO" id="GO:0003723">
    <property type="term" value="F:RNA binding"/>
    <property type="evidence" value="ECO:0007669"/>
    <property type="project" value="UniProtKB-UniRule"/>
</dbReference>
<dbReference type="PANTHER" id="PTHR12302">
    <property type="entry name" value="EBNA2 BINDING PROTEIN P100"/>
    <property type="match status" value="1"/>
</dbReference>
<dbReference type="SMART" id="SM00318">
    <property type="entry name" value="SNc"/>
    <property type="match status" value="4"/>
</dbReference>
<feature type="compositionally biased region" description="Basic and acidic residues" evidence="6">
    <location>
        <begin position="374"/>
        <end position="386"/>
    </location>
</feature>
<dbReference type="GO" id="GO:0005634">
    <property type="term" value="C:nucleus"/>
    <property type="evidence" value="ECO:0007669"/>
    <property type="project" value="TreeGrafter"/>
</dbReference>
<accession>A0A6L2PMX1</accession>
<evidence type="ECO:0000313" key="10">
    <source>
        <dbReference type="Proteomes" id="UP000502823"/>
    </source>
</evidence>
<dbReference type="SMART" id="SM00333">
    <property type="entry name" value="TUDOR"/>
    <property type="match status" value="1"/>
</dbReference>
<dbReference type="InParanoid" id="A0A6L2PMX1"/>
<dbReference type="FunCoup" id="A0A6L2PMX1">
    <property type="interactions" value="1947"/>
</dbReference>
<comment type="subcellular location">
    <subcellularLocation>
        <location evidence="1 5">Cytoplasm</location>
    </subcellularLocation>
</comment>
<dbReference type="PIRSF" id="PIRSF017179">
    <property type="entry name" value="RISC-Tudor-SN"/>
    <property type="match status" value="1"/>
</dbReference>
<evidence type="ECO:0000259" key="7">
    <source>
        <dbReference type="PROSITE" id="PS50304"/>
    </source>
</evidence>
<dbReference type="Pfam" id="PF00567">
    <property type="entry name" value="TUDOR"/>
    <property type="match status" value="1"/>
</dbReference>
<evidence type="ECO:0000259" key="8">
    <source>
        <dbReference type="PROSITE" id="PS50830"/>
    </source>
</evidence>
<dbReference type="GO" id="GO:0006402">
    <property type="term" value="P:mRNA catabolic process"/>
    <property type="evidence" value="ECO:0007669"/>
    <property type="project" value="UniProtKB-UniRule"/>
</dbReference>
<evidence type="ECO:0000256" key="2">
    <source>
        <dbReference type="ARBA" id="ARBA00017230"/>
    </source>
</evidence>
<dbReference type="PROSITE" id="PS50304">
    <property type="entry name" value="TUDOR"/>
    <property type="match status" value="1"/>
</dbReference>
<evidence type="ECO:0000256" key="6">
    <source>
        <dbReference type="SAM" id="MobiDB-lite"/>
    </source>
</evidence>
<dbReference type="SUPFAM" id="SSF50199">
    <property type="entry name" value="Staphylococcal nuclease"/>
    <property type="match status" value="4"/>
</dbReference>